<proteinExistence type="predicted"/>
<keyword evidence="1" id="KW-0472">Membrane</keyword>
<evidence type="ECO:0000256" key="1">
    <source>
        <dbReference type="SAM" id="Phobius"/>
    </source>
</evidence>
<keyword evidence="1" id="KW-1133">Transmembrane helix</keyword>
<sequence length="75" mass="8628">MHSMSVSFNIFWYQSLMGLSVILTDLEPSPCLVPATHSTYFLFYHDSGISVYTYRLICVMSYVLMGVLILKNRLL</sequence>
<evidence type="ECO:0000313" key="2">
    <source>
        <dbReference type="EMBL" id="JAH49012.1"/>
    </source>
</evidence>
<protein>
    <submittedName>
        <fullName evidence="2">Uncharacterized protein</fullName>
    </submittedName>
</protein>
<name>A0A0E9T6G2_ANGAN</name>
<dbReference type="EMBL" id="GBXM01059565">
    <property type="protein sequence ID" value="JAH49012.1"/>
    <property type="molecule type" value="Transcribed_RNA"/>
</dbReference>
<reference evidence="2" key="1">
    <citation type="submission" date="2014-11" db="EMBL/GenBank/DDBJ databases">
        <authorList>
            <person name="Amaro Gonzalez C."/>
        </authorList>
    </citation>
    <scope>NUCLEOTIDE SEQUENCE</scope>
</reference>
<accession>A0A0E9T6G2</accession>
<feature type="transmembrane region" description="Helical" evidence="1">
    <location>
        <begin position="52"/>
        <end position="70"/>
    </location>
</feature>
<organism evidence="2">
    <name type="scientific">Anguilla anguilla</name>
    <name type="common">European freshwater eel</name>
    <name type="synonym">Muraena anguilla</name>
    <dbReference type="NCBI Taxonomy" id="7936"/>
    <lineage>
        <taxon>Eukaryota</taxon>
        <taxon>Metazoa</taxon>
        <taxon>Chordata</taxon>
        <taxon>Craniata</taxon>
        <taxon>Vertebrata</taxon>
        <taxon>Euteleostomi</taxon>
        <taxon>Actinopterygii</taxon>
        <taxon>Neopterygii</taxon>
        <taxon>Teleostei</taxon>
        <taxon>Anguilliformes</taxon>
        <taxon>Anguillidae</taxon>
        <taxon>Anguilla</taxon>
    </lineage>
</organism>
<dbReference type="AlphaFoldDB" id="A0A0E9T6G2"/>
<keyword evidence="1" id="KW-0812">Transmembrane</keyword>
<reference evidence="2" key="2">
    <citation type="journal article" date="2015" name="Fish Shellfish Immunol.">
        <title>Early steps in the European eel (Anguilla anguilla)-Vibrio vulnificus interaction in the gills: Role of the RtxA13 toxin.</title>
        <authorList>
            <person name="Callol A."/>
            <person name="Pajuelo D."/>
            <person name="Ebbesson L."/>
            <person name="Teles M."/>
            <person name="MacKenzie S."/>
            <person name="Amaro C."/>
        </authorList>
    </citation>
    <scope>NUCLEOTIDE SEQUENCE</scope>
</reference>